<proteinExistence type="predicted"/>
<dbReference type="InterPro" id="IPR000571">
    <property type="entry name" value="Znf_CCCH"/>
</dbReference>
<feature type="compositionally biased region" description="Low complexity" evidence="11">
    <location>
        <begin position="219"/>
        <end position="231"/>
    </location>
</feature>
<organism evidence="15 16">
    <name type="scientific">Acipenser oxyrinchus oxyrinchus</name>
    <dbReference type="NCBI Taxonomy" id="40147"/>
    <lineage>
        <taxon>Eukaryota</taxon>
        <taxon>Metazoa</taxon>
        <taxon>Chordata</taxon>
        <taxon>Craniata</taxon>
        <taxon>Vertebrata</taxon>
        <taxon>Euteleostomi</taxon>
        <taxon>Actinopterygii</taxon>
        <taxon>Chondrostei</taxon>
        <taxon>Acipenseriformes</taxon>
        <taxon>Acipenseridae</taxon>
        <taxon>Acipenser</taxon>
    </lineage>
</organism>
<dbReference type="InterPro" id="IPR013083">
    <property type="entry name" value="Znf_RING/FYVE/PHD"/>
</dbReference>
<keyword evidence="16" id="KW-1185">Reference proteome</keyword>
<accession>A0AAD8CL62</accession>
<dbReference type="FunFam" id="3.30.40.10:FF:000117">
    <property type="entry name" value="Probable E3 ubiquitin-protein ligase makorin-1"/>
    <property type="match status" value="1"/>
</dbReference>
<name>A0AAD8CL62_ACIOX</name>
<evidence type="ECO:0000256" key="10">
    <source>
        <dbReference type="PROSITE-ProRule" id="PRU00723"/>
    </source>
</evidence>
<dbReference type="SMART" id="SM00356">
    <property type="entry name" value="ZnF_C3H1"/>
    <property type="match status" value="3"/>
</dbReference>
<keyword evidence="6" id="KW-0677">Repeat</keyword>
<feature type="domain" description="C3H1-type" evidence="13">
    <location>
        <begin position="342"/>
        <end position="370"/>
    </location>
</feature>
<evidence type="ECO:0000256" key="4">
    <source>
        <dbReference type="ARBA" id="ARBA00022679"/>
    </source>
</evidence>
<dbReference type="Gene3D" id="4.10.1000.10">
    <property type="entry name" value="Zinc finger, CCCH-type"/>
    <property type="match status" value="1"/>
</dbReference>
<dbReference type="SUPFAM" id="SSF90229">
    <property type="entry name" value="CCCH zinc finger"/>
    <property type="match status" value="2"/>
</dbReference>
<evidence type="ECO:0000259" key="12">
    <source>
        <dbReference type="PROSITE" id="PS50089"/>
    </source>
</evidence>
<feature type="zinc finger region" description="C3H1-type" evidence="10">
    <location>
        <begin position="342"/>
        <end position="370"/>
    </location>
</feature>
<evidence type="ECO:0000256" key="9">
    <source>
        <dbReference type="ARBA" id="ARBA00022833"/>
    </source>
</evidence>
<feature type="domain" description="C3H1-type" evidence="13">
    <location>
        <begin position="17"/>
        <end position="44"/>
    </location>
</feature>
<evidence type="ECO:0000313" key="16">
    <source>
        <dbReference type="Proteomes" id="UP001230051"/>
    </source>
</evidence>
<feature type="region of interest" description="Disordered" evidence="11">
    <location>
        <begin position="93"/>
        <end position="123"/>
    </location>
</feature>
<feature type="domain" description="RING-type" evidence="12">
    <location>
        <begin position="259"/>
        <end position="313"/>
    </location>
</feature>
<dbReference type="Gene3D" id="3.30.40.10">
    <property type="entry name" value="Zinc/RING finger domain, C3HC4 (zinc finger)"/>
    <property type="match status" value="1"/>
</dbReference>
<dbReference type="GO" id="GO:0000209">
    <property type="term" value="P:protein polyubiquitination"/>
    <property type="evidence" value="ECO:0007669"/>
    <property type="project" value="InterPro"/>
</dbReference>
<dbReference type="GO" id="GO:0008270">
    <property type="term" value="F:zinc ion binding"/>
    <property type="evidence" value="ECO:0007669"/>
    <property type="project" value="UniProtKB-KW"/>
</dbReference>
<evidence type="ECO:0000259" key="13">
    <source>
        <dbReference type="PROSITE" id="PS50103"/>
    </source>
</evidence>
<evidence type="ECO:0000256" key="11">
    <source>
        <dbReference type="SAM" id="MobiDB-lite"/>
    </source>
</evidence>
<evidence type="ECO:0000313" key="14">
    <source>
        <dbReference type="EMBL" id="KAK1152209.1"/>
    </source>
</evidence>
<keyword evidence="5 10" id="KW-0479">Metal-binding</keyword>
<dbReference type="InterPro" id="IPR041367">
    <property type="entry name" value="Znf-CCCH_4"/>
</dbReference>
<keyword evidence="9 10" id="KW-0862">Zinc</keyword>
<dbReference type="Pfam" id="PF18044">
    <property type="entry name" value="zf-CCCH_4"/>
    <property type="match status" value="1"/>
</dbReference>
<evidence type="ECO:0000256" key="8">
    <source>
        <dbReference type="ARBA" id="ARBA00022786"/>
    </source>
</evidence>
<dbReference type="PROSITE" id="PS50089">
    <property type="entry name" value="ZF_RING_2"/>
    <property type="match status" value="1"/>
</dbReference>
<keyword evidence="8" id="KW-0833">Ubl conjugation pathway</keyword>
<dbReference type="AlphaFoldDB" id="A0AAD8CL62"/>
<keyword evidence="4" id="KW-0808">Transferase</keyword>
<comment type="catalytic activity">
    <reaction evidence="1">
        <text>S-ubiquitinyl-[E2 ubiquitin-conjugating enzyme]-L-cysteine + [acceptor protein]-L-lysine = [E2 ubiquitin-conjugating enzyme]-L-cysteine + N(6)-ubiquitinyl-[acceptor protein]-L-lysine.</text>
        <dbReference type="EC" id="2.3.2.27"/>
    </reaction>
</comment>
<evidence type="ECO:0000256" key="5">
    <source>
        <dbReference type="ARBA" id="ARBA00022723"/>
    </source>
</evidence>
<dbReference type="EMBL" id="JAGXEW010000047">
    <property type="protein sequence ID" value="KAK1152209.1"/>
    <property type="molecule type" value="Genomic_DNA"/>
</dbReference>
<dbReference type="SUPFAM" id="SSF57850">
    <property type="entry name" value="RING/U-box"/>
    <property type="match status" value="1"/>
</dbReference>
<keyword evidence="7 10" id="KW-0863">Zinc-finger</keyword>
<dbReference type="PROSITE" id="PS50103">
    <property type="entry name" value="ZF_C3H1"/>
    <property type="match status" value="3"/>
</dbReference>
<feature type="region of interest" description="Disordered" evidence="11">
    <location>
        <begin position="213"/>
        <end position="247"/>
    </location>
</feature>
<dbReference type="InterPro" id="IPR017907">
    <property type="entry name" value="Znf_RING_CS"/>
</dbReference>
<protein>
    <recommendedName>
        <fullName evidence="3">RING-type E3 ubiquitin transferase</fullName>
        <ecNumber evidence="3">2.3.2.27</ecNumber>
    </recommendedName>
</protein>
<comment type="caution">
    <text evidence="15">The sequence shown here is derived from an EMBL/GenBank/DDBJ whole genome shotgun (WGS) entry which is preliminary data.</text>
</comment>
<evidence type="ECO:0000256" key="7">
    <source>
        <dbReference type="ARBA" id="ARBA00022771"/>
    </source>
</evidence>
<feature type="zinc finger region" description="C3H1-type" evidence="10">
    <location>
        <begin position="17"/>
        <end position="44"/>
    </location>
</feature>
<dbReference type="PANTHER" id="PTHR11224">
    <property type="entry name" value="MAKORIN-RELATED"/>
    <property type="match status" value="1"/>
</dbReference>
<gene>
    <name evidence="15" type="ORF">AOXY_G30859</name>
    <name evidence="14" type="ORF">AOXY_G31448</name>
</gene>
<evidence type="ECO:0000313" key="15">
    <source>
        <dbReference type="EMBL" id="KAK1152756.1"/>
    </source>
</evidence>
<dbReference type="PROSITE" id="PS00518">
    <property type="entry name" value="ZF_RING_1"/>
    <property type="match status" value="1"/>
</dbReference>
<dbReference type="EC" id="2.3.2.27" evidence="3"/>
<feature type="domain" description="C3H1-type" evidence="13">
    <location>
        <begin position="46"/>
        <end position="73"/>
    </location>
</feature>
<dbReference type="PANTHER" id="PTHR11224:SF39">
    <property type="entry name" value="RING-TYPE E3 UBIQUITIN TRANSFERASE"/>
    <property type="match status" value="1"/>
</dbReference>
<dbReference type="Pfam" id="PF00097">
    <property type="entry name" value="zf-C3HC4"/>
    <property type="match status" value="1"/>
</dbReference>
<evidence type="ECO:0000256" key="6">
    <source>
        <dbReference type="ARBA" id="ARBA00022737"/>
    </source>
</evidence>
<feature type="compositionally biased region" description="Polar residues" evidence="11">
    <location>
        <begin position="97"/>
        <end position="110"/>
    </location>
</feature>
<evidence type="ECO:0000256" key="3">
    <source>
        <dbReference type="ARBA" id="ARBA00012483"/>
    </source>
</evidence>
<dbReference type="InterPro" id="IPR001841">
    <property type="entry name" value="Znf_RING"/>
</dbReference>
<dbReference type="InterPro" id="IPR018957">
    <property type="entry name" value="Znf_C3HC4_RING-type"/>
</dbReference>
<dbReference type="SMART" id="SM00184">
    <property type="entry name" value="RING"/>
    <property type="match status" value="1"/>
</dbReference>
<feature type="region of interest" description="Disordered" evidence="11">
    <location>
        <begin position="160"/>
        <end position="184"/>
    </location>
</feature>
<sequence>MERASAGNRSNNKRVSNTDRIPCRHFIHGTCRLGQSCHFSHQLPVWKSSQICKYFQKGRCWFGDRCRYQHVLQADGGYLGSRRGSAPALVPPWGGSAFQNRRGSEPSVQQAHGGYAGSRRGSAPAVTSLASLQRNFERLSTEFEEDEEDHAATEFRPMRQQAEPVTAHAAQQTPNTPSPCRIGSMSSSASAPCLQIGAINVLECASKLGSHERHDLPKASSSQQEAAQSSSTDSRDMARGADAGASASDAYERSKDVMCGICMDKVYEKPALEDRRFGILPNCSHPFCLGCIVTWRKTKDFQDEVIKSCPQCRVKSTFYIPNKYWVSDPAQKHTLVAKFKERTSKIKCKFYMRHGCCPFRSECIYLHELPQGHRHLRRRRSAALPRRRSSIEESDSEGFHIMQYAVALALLHDDDDVLDDHFSHRRFFEIFLDDSYLDSD</sequence>
<dbReference type="InterPro" id="IPR036855">
    <property type="entry name" value="Znf_CCCH_sf"/>
</dbReference>
<reference evidence="15" key="1">
    <citation type="submission" date="2022-02" db="EMBL/GenBank/DDBJ databases">
        <title>Atlantic sturgeon de novo genome assembly.</title>
        <authorList>
            <person name="Stock M."/>
            <person name="Klopp C."/>
            <person name="Guiguen Y."/>
            <person name="Cabau C."/>
            <person name="Parinello H."/>
            <person name="Santidrian Yebra-Pimentel E."/>
            <person name="Kuhl H."/>
            <person name="Dirks R.P."/>
            <person name="Guessner J."/>
            <person name="Wuertz S."/>
            <person name="Du K."/>
            <person name="Schartl M."/>
        </authorList>
    </citation>
    <scope>NUCLEOTIDE SEQUENCE</scope>
    <source>
        <strain evidence="15">STURGEONOMICS-FGT-2020</strain>
        <tissue evidence="15">Whole blood</tissue>
    </source>
</reference>
<dbReference type="InterPro" id="IPR045072">
    <property type="entry name" value="MKRN-like"/>
</dbReference>
<dbReference type="Proteomes" id="UP001230051">
    <property type="component" value="Unassembled WGS sequence"/>
</dbReference>
<comment type="pathway">
    <text evidence="2">Protein modification; protein ubiquitination.</text>
</comment>
<dbReference type="EMBL" id="JAGXEW010000045">
    <property type="protein sequence ID" value="KAK1152756.1"/>
    <property type="molecule type" value="Genomic_DNA"/>
</dbReference>
<evidence type="ECO:0000256" key="2">
    <source>
        <dbReference type="ARBA" id="ARBA00004906"/>
    </source>
</evidence>
<dbReference type="Gene3D" id="1.20.120.1350">
    <property type="entry name" value="Pneumovirus matrix protein 2 (M2), zinc-binding domain"/>
    <property type="match status" value="1"/>
</dbReference>
<feature type="zinc finger region" description="C3H1-type" evidence="10">
    <location>
        <begin position="46"/>
        <end position="73"/>
    </location>
</feature>
<dbReference type="GO" id="GO:0061630">
    <property type="term" value="F:ubiquitin protein ligase activity"/>
    <property type="evidence" value="ECO:0007669"/>
    <property type="project" value="UniProtKB-EC"/>
</dbReference>
<evidence type="ECO:0000256" key="1">
    <source>
        <dbReference type="ARBA" id="ARBA00000900"/>
    </source>
</evidence>